<dbReference type="PANTHER" id="PTHR46268">
    <property type="entry name" value="STRESS RESPONSE PROTEIN NHAX"/>
    <property type="match status" value="1"/>
</dbReference>
<dbReference type="Proteomes" id="UP000323075">
    <property type="component" value="Unassembled WGS sequence"/>
</dbReference>
<evidence type="ECO:0000313" key="3">
    <source>
        <dbReference type="EMBL" id="QCC45452.1"/>
    </source>
</evidence>
<reference evidence="4 6" key="2">
    <citation type="submission" date="2019-07" db="EMBL/GenBank/DDBJ databases">
        <title>Genomic Encyclopedia of Archaeal and Bacterial Type Strains, Phase II (KMG-II): from individual species to whole genera.</title>
        <authorList>
            <person name="Goeker M."/>
        </authorList>
    </citation>
    <scope>NUCLEOTIDE SEQUENCE [LARGE SCALE GENOMIC DNA]</scope>
    <source>
        <strain evidence="4 6">DSM 3754</strain>
    </source>
</reference>
<protein>
    <submittedName>
        <fullName evidence="4">Nucleotide-binding universal stress protein, UspA family</fullName>
    </submittedName>
    <submittedName>
        <fullName evidence="3">UspA domain protein</fullName>
    </submittedName>
</protein>
<evidence type="ECO:0000259" key="2">
    <source>
        <dbReference type="Pfam" id="PF00582"/>
    </source>
</evidence>
<feature type="domain" description="UspA" evidence="2">
    <location>
        <begin position="1"/>
        <end position="139"/>
    </location>
</feature>
<dbReference type="Gene3D" id="3.40.50.620">
    <property type="entry name" value="HUPs"/>
    <property type="match status" value="1"/>
</dbReference>
<dbReference type="EMBL" id="CP038631">
    <property type="protein sequence ID" value="QCC45452.1"/>
    <property type="molecule type" value="Genomic_DNA"/>
</dbReference>
<accession>A0A4D6GXX8</accession>
<dbReference type="PRINTS" id="PR01438">
    <property type="entry name" value="UNVRSLSTRESS"/>
</dbReference>
<dbReference type="InterPro" id="IPR006016">
    <property type="entry name" value="UspA"/>
</dbReference>
<dbReference type="PIRSF" id="PIRSF006276">
    <property type="entry name" value="UspA"/>
    <property type="match status" value="1"/>
</dbReference>
<dbReference type="AlphaFoldDB" id="A0A4D6GXX8"/>
<name>A0A4D6GXX8_HALS9</name>
<dbReference type="CDD" id="cd00293">
    <property type="entry name" value="USP-like"/>
    <property type="match status" value="1"/>
</dbReference>
<evidence type="ECO:0000313" key="6">
    <source>
        <dbReference type="Proteomes" id="UP000323075"/>
    </source>
</evidence>
<evidence type="ECO:0000256" key="1">
    <source>
        <dbReference type="ARBA" id="ARBA00008791"/>
    </source>
</evidence>
<organism evidence="3 5">
    <name type="scientific">Halobacterium salinarum (strain ATCC 33171 / DSM 3754 / JCM 8978 / NBRC 102687 / NCIMB 764 / 91-R6)</name>
    <dbReference type="NCBI Taxonomy" id="2597657"/>
    <lineage>
        <taxon>Archaea</taxon>
        <taxon>Methanobacteriati</taxon>
        <taxon>Methanobacteriota</taxon>
        <taxon>Stenosarchaea group</taxon>
        <taxon>Halobacteria</taxon>
        <taxon>Halobacteriales</taxon>
        <taxon>Halobacteriaceae</taxon>
        <taxon>Halobacterium</taxon>
    </lineage>
</organism>
<dbReference type="EMBL" id="VRYN01000001">
    <property type="protein sequence ID" value="TYO81718.1"/>
    <property type="molecule type" value="Genomic_DNA"/>
</dbReference>
<evidence type="ECO:0000313" key="4">
    <source>
        <dbReference type="EMBL" id="TYO81718.1"/>
    </source>
</evidence>
<gene>
    <name evidence="4" type="ORF">APQ99_00228</name>
    <name evidence="3" type="ORF">HBSAL_09030</name>
</gene>
<dbReference type="RefSeq" id="WP_010903278.1">
    <property type="nucleotide sequence ID" value="NZ_VRYN01000001.1"/>
</dbReference>
<dbReference type="GeneID" id="68694398"/>
<dbReference type="PANTHER" id="PTHR46268:SF6">
    <property type="entry name" value="UNIVERSAL STRESS PROTEIN UP12"/>
    <property type="match status" value="1"/>
</dbReference>
<reference evidence="3" key="3">
    <citation type="journal article" name="MicrobiologyOpen">
        <title>Whole-genome comparison between the type strain of Halobacterium salinarum (DSM 3754(T)) and the laboratory strains R1 and NRC-1.</title>
        <authorList>
            <person name="Pfeiffer F."/>
            <person name="Losensky G."/>
            <person name="Marchfelder A."/>
            <person name="Habermann B."/>
            <person name="Dyall-Smith M."/>
        </authorList>
    </citation>
    <scope>NUCLEOTIDE SEQUENCE</scope>
    <source>
        <strain evidence="3">91-R6</strain>
    </source>
</reference>
<sequence length="143" mass="15586">MYDRILLPVDDSDSMDRVVEHAADVAGRRDATVDVLYVLDDRAFLTLDDGMQDEATAQLRTQGERAVEHAADRLSEAGVDTETYVRDGDPADEILAVLAEDGADLVVMGTRRGDFEQSMLGSVSRDVVESTETPVLTVPVTED</sequence>
<reference evidence="3 5" key="1">
    <citation type="journal article" date="2019" name="Microbiol. Resour. Announc.">
        <title>The Genome Sequence of the Halobacterium salinarum Type Strain Is Closely Related to That of Laboratory Strains NRC-1 and R1.</title>
        <authorList>
            <person name="Pfeiffer F."/>
            <person name="Marchfelder A."/>
            <person name="Habermann B."/>
            <person name="Dyall-Smith M.L."/>
        </authorList>
    </citation>
    <scope>NUCLEOTIDE SEQUENCE [LARGE SCALE GENOMIC DNA]</scope>
    <source>
        <strain evidence="3">91-R6</strain>
        <strain evidence="5">ATCC 33171 / DSM 3754 / JCM 8978 / NBRC 102687 / NCIMB 764 / 91-R6</strain>
    </source>
</reference>
<comment type="similarity">
    <text evidence="1">Belongs to the universal stress protein A family.</text>
</comment>
<dbReference type="Proteomes" id="UP000296216">
    <property type="component" value="Chromosome"/>
</dbReference>
<dbReference type="InterPro" id="IPR014729">
    <property type="entry name" value="Rossmann-like_a/b/a_fold"/>
</dbReference>
<dbReference type="InterPro" id="IPR006015">
    <property type="entry name" value="Universal_stress_UspA"/>
</dbReference>
<proteinExistence type="inferred from homology"/>
<dbReference type="SUPFAM" id="SSF52402">
    <property type="entry name" value="Adenine nucleotide alpha hydrolases-like"/>
    <property type="match status" value="1"/>
</dbReference>
<dbReference type="Pfam" id="PF00582">
    <property type="entry name" value="Usp"/>
    <property type="match status" value="1"/>
</dbReference>
<evidence type="ECO:0000313" key="5">
    <source>
        <dbReference type="Proteomes" id="UP000296216"/>
    </source>
</evidence>